<evidence type="ECO:0000256" key="6">
    <source>
        <dbReference type="ARBA" id="ARBA00038076"/>
    </source>
</evidence>
<organism evidence="10 11">
    <name type="scientific">Guptibacillus hwajinpoensis</name>
    <dbReference type="NCBI Taxonomy" id="208199"/>
    <lineage>
        <taxon>Bacteria</taxon>
        <taxon>Bacillati</taxon>
        <taxon>Bacillota</taxon>
        <taxon>Bacilli</taxon>
        <taxon>Bacillales</taxon>
        <taxon>Guptibacillaceae</taxon>
        <taxon>Guptibacillus</taxon>
    </lineage>
</organism>
<evidence type="ECO:0000256" key="4">
    <source>
        <dbReference type="ARBA" id="ARBA00022989"/>
    </source>
</evidence>
<dbReference type="AlphaFoldDB" id="A0A845ERY1"/>
<keyword evidence="3 7" id="KW-0812">Transmembrane</keyword>
<dbReference type="InterPro" id="IPR025857">
    <property type="entry name" value="MacB_PCD"/>
</dbReference>
<dbReference type="PANTHER" id="PTHR30572">
    <property type="entry name" value="MEMBRANE COMPONENT OF TRANSPORTER-RELATED"/>
    <property type="match status" value="1"/>
</dbReference>
<dbReference type="Proteomes" id="UP000447833">
    <property type="component" value="Unassembled WGS sequence"/>
</dbReference>
<name>A0A845ERY1_9BACL</name>
<dbReference type="InterPro" id="IPR050250">
    <property type="entry name" value="Macrolide_Exporter_MacB"/>
</dbReference>
<comment type="caution">
    <text evidence="10">The sequence shown here is derived from an EMBL/GenBank/DDBJ whole genome shotgun (WGS) entry which is preliminary data.</text>
</comment>
<evidence type="ECO:0000256" key="7">
    <source>
        <dbReference type="SAM" id="Phobius"/>
    </source>
</evidence>
<evidence type="ECO:0000259" key="8">
    <source>
        <dbReference type="Pfam" id="PF02687"/>
    </source>
</evidence>
<dbReference type="GO" id="GO:0022857">
    <property type="term" value="F:transmembrane transporter activity"/>
    <property type="evidence" value="ECO:0007669"/>
    <property type="project" value="TreeGrafter"/>
</dbReference>
<evidence type="ECO:0000256" key="2">
    <source>
        <dbReference type="ARBA" id="ARBA00022475"/>
    </source>
</evidence>
<keyword evidence="4 7" id="KW-1133">Transmembrane helix</keyword>
<dbReference type="InterPro" id="IPR003838">
    <property type="entry name" value="ABC3_permease_C"/>
</dbReference>
<dbReference type="RefSeq" id="WP_160918064.1">
    <property type="nucleotide sequence ID" value="NZ_WMEY01000001.1"/>
</dbReference>
<dbReference type="Pfam" id="PF02687">
    <property type="entry name" value="FtsX"/>
    <property type="match status" value="1"/>
</dbReference>
<comment type="similarity">
    <text evidence="6">Belongs to the ABC-4 integral membrane protein family.</text>
</comment>
<feature type="transmembrane region" description="Helical" evidence="7">
    <location>
        <begin position="318"/>
        <end position="347"/>
    </location>
</feature>
<evidence type="ECO:0000256" key="5">
    <source>
        <dbReference type="ARBA" id="ARBA00023136"/>
    </source>
</evidence>
<dbReference type="GO" id="GO:0005886">
    <property type="term" value="C:plasma membrane"/>
    <property type="evidence" value="ECO:0007669"/>
    <property type="project" value="UniProtKB-SubCell"/>
</dbReference>
<sequence length="396" mass="43442">MNFWDSFKISLNAIAGHKMRSILTMLGIVIGVSSIIIIVSIGQSGEKALKSNLAGSDNNTIDMMFTYDDENKNYSNEALTYNTHDIENLQSIPEIEKVVPKNTEYTTISGSKQSKTVEMIGITSQYYFLENLEVNEGREISSFEMSNSRRVALLNEKTAKSLFNLTSPVNQYIEVNGISVKIIGVYQEDIPVELQTEKVLIPLQAWPLIFNTEEITSLTIVADKVENMQVAGEKAVSMMNNTKEVSEEGTFEVLNMKEIQDGIASITKIMTGIVGAIASISLFVGGIGVMNIMLVSVTERTKEIGIRKALGASRGKILLQFLIESAFLTFIGGVIGIVIGYCGSYLFSLFSDWPFTVSIPIIAIGCLFSMAIGVVFGIMPANKAAKLEPIDALRYE</sequence>
<feature type="domain" description="ABC3 transporter permease C-terminal" evidence="8">
    <location>
        <begin position="276"/>
        <end position="389"/>
    </location>
</feature>
<evidence type="ECO:0000259" key="9">
    <source>
        <dbReference type="Pfam" id="PF12704"/>
    </source>
</evidence>
<dbReference type="PANTHER" id="PTHR30572:SF4">
    <property type="entry name" value="ABC TRANSPORTER PERMEASE YTRF"/>
    <property type="match status" value="1"/>
</dbReference>
<protein>
    <submittedName>
        <fullName evidence="10">FtsX-like permease family protein</fullName>
    </submittedName>
</protein>
<reference evidence="10 11" key="1">
    <citation type="submission" date="2019-11" db="EMBL/GenBank/DDBJ databases">
        <title>Genome sequences of 17 halophilic strains isolated from different environments.</title>
        <authorList>
            <person name="Furrow R.E."/>
        </authorList>
    </citation>
    <scope>NUCLEOTIDE SEQUENCE [LARGE SCALE GENOMIC DNA]</scope>
    <source>
        <strain evidence="10 11">22506_14_FS</strain>
    </source>
</reference>
<gene>
    <name evidence="10" type="ORF">GLW07_02335</name>
</gene>
<feature type="transmembrane region" description="Helical" evidence="7">
    <location>
        <begin position="353"/>
        <end position="378"/>
    </location>
</feature>
<dbReference type="Pfam" id="PF12704">
    <property type="entry name" value="MacB_PCD"/>
    <property type="match status" value="1"/>
</dbReference>
<feature type="transmembrane region" description="Helical" evidence="7">
    <location>
        <begin position="273"/>
        <end position="297"/>
    </location>
</feature>
<comment type="subcellular location">
    <subcellularLocation>
        <location evidence="1">Cell membrane</location>
        <topology evidence="1">Multi-pass membrane protein</topology>
    </subcellularLocation>
</comment>
<evidence type="ECO:0000256" key="1">
    <source>
        <dbReference type="ARBA" id="ARBA00004651"/>
    </source>
</evidence>
<evidence type="ECO:0000313" key="11">
    <source>
        <dbReference type="Proteomes" id="UP000447833"/>
    </source>
</evidence>
<keyword evidence="2" id="KW-1003">Cell membrane</keyword>
<feature type="transmembrane region" description="Helical" evidence="7">
    <location>
        <begin position="21"/>
        <end position="42"/>
    </location>
</feature>
<evidence type="ECO:0000313" key="10">
    <source>
        <dbReference type="EMBL" id="MYL62187.1"/>
    </source>
</evidence>
<feature type="domain" description="MacB-like periplasmic core" evidence="9">
    <location>
        <begin position="21"/>
        <end position="233"/>
    </location>
</feature>
<proteinExistence type="inferred from homology"/>
<accession>A0A845ERY1</accession>
<evidence type="ECO:0000256" key="3">
    <source>
        <dbReference type="ARBA" id="ARBA00022692"/>
    </source>
</evidence>
<keyword evidence="5 7" id="KW-0472">Membrane</keyword>
<dbReference type="EMBL" id="WMEY01000001">
    <property type="protein sequence ID" value="MYL62187.1"/>
    <property type="molecule type" value="Genomic_DNA"/>
</dbReference>